<protein>
    <submittedName>
        <fullName evidence="2">Uncharacterized protein</fullName>
    </submittedName>
</protein>
<accession>G0HVQ9</accession>
<evidence type="ECO:0000313" key="2">
    <source>
        <dbReference type="EMBL" id="AEM56409.1"/>
    </source>
</evidence>
<gene>
    <name evidence="2" type="ordered locus">HAH_0787</name>
</gene>
<feature type="compositionally biased region" description="Basic and acidic residues" evidence="1">
    <location>
        <begin position="101"/>
        <end position="110"/>
    </location>
</feature>
<evidence type="ECO:0000313" key="3">
    <source>
        <dbReference type="Proteomes" id="UP000005629"/>
    </source>
</evidence>
<evidence type="ECO:0000256" key="1">
    <source>
        <dbReference type="SAM" id="MobiDB-lite"/>
    </source>
</evidence>
<dbReference type="KEGG" id="hhi:HAH_0787"/>
<name>G0HVQ9_HALHT</name>
<dbReference type="InterPro" id="IPR043899">
    <property type="entry name" value="DUF5789"/>
</dbReference>
<dbReference type="AlphaFoldDB" id="G0HVQ9"/>
<organism evidence="2 3">
    <name type="scientific">Haloarcula hispanica (strain ATCC 33960 / DSM 4426 / JCM 8911 / NBRC 102182 / NCIMB 2187 / VKM B-1755)</name>
    <dbReference type="NCBI Taxonomy" id="634497"/>
    <lineage>
        <taxon>Archaea</taxon>
        <taxon>Methanobacteriati</taxon>
        <taxon>Methanobacteriota</taxon>
        <taxon>Stenosarchaea group</taxon>
        <taxon>Halobacteria</taxon>
        <taxon>Halobacteriales</taxon>
        <taxon>Haloarculaceae</taxon>
        <taxon>Haloarcula</taxon>
    </lineage>
</organism>
<reference evidence="2 3" key="1">
    <citation type="journal article" date="2011" name="J. Bacteriol.">
        <title>Complete genome sequence of Haloarcula hispanica, a model haloarchaeon for studying genetics, metabolism, and virus-host interaction.</title>
        <authorList>
            <person name="Liu H."/>
            <person name="Wu Z."/>
            <person name="Li M."/>
            <person name="Zhang F."/>
            <person name="Zheng H."/>
            <person name="Han J."/>
            <person name="Liu J."/>
            <person name="Zhou J."/>
            <person name="Wang S."/>
            <person name="Xiang H."/>
        </authorList>
    </citation>
    <scope>NUCLEOTIDE SEQUENCE [LARGE SCALE GENOMIC DNA]</scope>
    <source>
        <strain evidence="3">ATCC 33960 / DSM 4426 / JCM 8911 / NBRC 102182 / NCIMB 2187 / VKM B-1755</strain>
    </source>
</reference>
<feature type="region of interest" description="Disordered" evidence="1">
    <location>
        <begin position="89"/>
        <end position="110"/>
    </location>
</feature>
<dbReference type="Proteomes" id="UP000005629">
    <property type="component" value="Chromosome I"/>
</dbReference>
<dbReference type="Pfam" id="PF19102">
    <property type="entry name" value="DUF5789"/>
    <property type="match status" value="1"/>
</dbReference>
<dbReference type="eggNOG" id="arCOG03021">
    <property type="taxonomic scope" value="Archaea"/>
</dbReference>
<proteinExistence type="predicted"/>
<dbReference type="EMBL" id="CP002921">
    <property type="protein sequence ID" value="AEM56409.1"/>
    <property type="molecule type" value="Genomic_DNA"/>
</dbReference>
<sequence>MFFNYEMGYVIQMRYSETLQLFDQACEFPADHTTIVHQLGDVELVAQNGDSVEMSEVLARTSEATYQSAEGLYNSLVGNLDDDFIGRKYYDDRAGSTSGTDEVRTETDRL</sequence>
<dbReference type="HOGENOM" id="CLU_133603_1_1_2"/>